<feature type="domain" description="Alpha glucuronidase N-terminal" evidence="11">
    <location>
        <begin position="23"/>
        <end position="142"/>
    </location>
</feature>
<protein>
    <recommendedName>
        <fullName evidence="9">Xylan alpha-1,2-glucuronidase</fullName>
        <ecNumber evidence="9">3.2.1.131</ecNumber>
    </recommendedName>
</protein>
<evidence type="ECO:0000256" key="10">
    <source>
        <dbReference type="SAM" id="SignalP"/>
    </source>
</evidence>
<feature type="chain" id="PRO_5004163221" description="Xylan alpha-1,2-glucuronidase" evidence="10">
    <location>
        <begin position="18"/>
        <end position="834"/>
    </location>
</feature>
<evidence type="ECO:0000313" key="14">
    <source>
        <dbReference type="EMBL" id="ABJ83655.1"/>
    </source>
</evidence>
<keyword evidence="3 7" id="KW-0378">Hydrolase</keyword>
<accession>Q024C1</accession>
<dbReference type="Gene3D" id="3.90.1330.10">
    <property type="entry name" value="Alpha-glucuronidase, C-terminal domain"/>
    <property type="match status" value="1"/>
</dbReference>
<dbReference type="eggNOG" id="COG3661">
    <property type="taxonomic scope" value="Bacteria"/>
</dbReference>
<dbReference type="Pfam" id="PF03648">
    <property type="entry name" value="Glyco_hydro_67N"/>
    <property type="match status" value="1"/>
</dbReference>
<dbReference type="STRING" id="234267.Acid_2666"/>
<dbReference type="EMBL" id="CP000473">
    <property type="protein sequence ID" value="ABJ83655.1"/>
    <property type="molecule type" value="Genomic_DNA"/>
</dbReference>
<keyword evidence="4 9" id="KW-0119">Carbohydrate metabolism</keyword>
<name>Q024C1_SOLUE</name>
<evidence type="ECO:0000256" key="9">
    <source>
        <dbReference type="RuleBase" id="RU361198"/>
    </source>
</evidence>
<dbReference type="GO" id="GO:0005576">
    <property type="term" value="C:extracellular region"/>
    <property type="evidence" value="ECO:0007669"/>
    <property type="project" value="InterPro"/>
</dbReference>
<dbReference type="CAZy" id="GH67">
    <property type="family name" value="Glycoside Hydrolase Family 67"/>
</dbReference>
<dbReference type="Pfam" id="PF07488">
    <property type="entry name" value="Glyco_hydro_67M"/>
    <property type="match status" value="1"/>
</dbReference>
<dbReference type="InParanoid" id="Q024C1"/>
<evidence type="ECO:0000259" key="13">
    <source>
        <dbReference type="Pfam" id="PF07488"/>
    </source>
</evidence>
<dbReference type="PANTHER" id="PTHR39207">
    <property type="entry name" value="ALPHA-GLUCURONIDASE A"/>
    <property type="match status" value="1"/>
</dbReference>
<dbReference type="Gene3D" id="3.20.20.80">
    <property type="entry name" value="Glycosidases"/>
    <property type="match status" value="1"/>
</dbReference>
<dbReference type="InterPro" id="IPR029018">
    <property type="entry name" value="Hex-like_dom2"/>
</dbReference>
<dbReference type="GO" id="GO:0045493">
    <property type="term" value="P:xylan catabolic process"/>
    <property type="evidence" value="ECO:0007669"/>
    <property type="project" value="UniProtKB-KW"/>
</dbReference>
<dbReference type="EC" id="3.2.1.131" evidence="9"/>
<reference evidence="14" key="1">
    <citation type="submission" date="2006-10" db="EMBL/GenBank/DDBJ databases">
        <title>Complete sequence of Solibacter usitatus Ellin6076.</title>
        <authorList>
            <consortium name="US DOE Joint Genome Institute"/>
            <person name="Copeland A."/>
            <person name="Lucas S."/>
            <person name="Lapidus A."/>
            <person name="Barry K."/>
            <person name="Detter J.C."/>
            <person name="Glavina del Rio T."/>
            <person name="Hammon N."/>
            <person name="Israni S."/>
            <person name="Dalin E."/>
            <person name="Tice H."/>
            <person name="Pitluck S."/>
            <person name="Thompson L.S."/>
            <person name="Brettin T."/>
            <person name="Bruce D."/>
            <person name="Han C."/>
            <person name="Tapia R."/>
            <person name="Gilna P."/>
            <person name="Schmutz J."/>
            <person name="Larimer F."/>
            <person name="Land M."/>
            <person name="Hauser L."/>
            <person name="Kyrpides N."/>
            <person name="Mikhailova N."/>
            <person name="Janssen P.H."/>
            <person name="Kuske C.R."/>
            <person name="Richardson P."/>
        </authorList>
    </citation>
    <scope>NUCLEOTIDE SEQUENCE</scope>
    <source>
        <strain evidence="14">Ellin6076</strain>
    </source>
</reference>
<dbReference type="OrthoDB" id="339499at2"/>
<keyword evidence="5 7" id="KW-0326">Glycosidase</keyword>
<dbReference type="KEGG" id="sus:Acid_2666"/>
<dbReference type="GO" id="GO:0033939">
    <property type="term" value="F:xylan alpha-1,2-glucuronosidase activity"/>
    <property type="evidence" value="ECO:0007669"/>
    <property type="project" value="UniProtKB-EC"/>
</dbReference>
<feature type="domain" description="Glycosyl hydrolase family 67 C-terminal" evidence="12">
    <location>
        <begin position="471"/>
        <end position="693"/>
    </location>
</feature>
<feature type="domain" description="Glycosyl hydrolase family 67 catalytic" evidence="13">
    <location>
        <begin position="148"/>
        <end position="469"/>
    </location>
</feature>
<dbReference type="HOGENOM" id="CLU_007125_1_0_0"/>
<evidence type="ECO:0000256" key="2">
    <source>
        <dbReference type="ARBA" id="ARBA00022651"/>
    </source>
</evidence>
<evidence type="ECO:0000256" key="8">
    <source>
        <dbReference type="PIRSR" id="PIRSR029900-1"/>
    </source>
</evidence>
<dbReference type="InterPro" id="IPR011395">
    <property type="entry name" value="Glyco_hydro_67_aGlcAse"/>
</dbReference>
<keyword evidence="10" id="KW-0732">Signal</keyword>
<dbReference type="InterPro" id="IPR037054">
    <property type="entry name" value="A-glucoronidase_C_sf"/>
</dbReference>
<feature type="active site" description="Proton donor" evidence="8">
    <location>
        <position position="303"/>
    </location>
</feature>
<dbReference type="InterPro" id="IPR005154">
    <property type="entry name" value="Glyco_hydro_67_aGlcAse_N"/>
</dbReference>
<feature type="signal peptide" evidence="10">
    <location>
        <begin position="1"/>
        <end position="17"/>
    </location>
</feature>
<comment type="similarity">
    <text evidence="1 7 9">Belongs to the glycosyl hydrolase 67 family.</text>
</comment>
<gene>
    <name evidence="14" type="ordered locus">Acid_2666</name>
</gene>
<evidence type="ECO:0000256" key="1">
    <source>
        <dbReference type="ARBA" id="ARBA00008833"/>
    </source>
</evidence>
<dbReference type="GO" id="GO:0046559">
    <property type="term" value="F:alpha-glucuronidase activity"/>
    <property type="evidence" value="ECO:0007669"/>
    <property type="project" value="InterPro"/>
</dbReference>
<keyword evidence="2 7" id="KW-0858">Xylan degradation</keyword>
<dbReference type="AlphaFoldDB" id="Q024C1"/>
<sequence precursor="true">MSFKFLALLLTIPAVHAETGYDAWLRYAPLSDAAARPYLTALPAAVTVYGASPVVQSAQRELLRGVRGMLGRTLRMESKLPAERAILLGTAGDLQAAIPQLHLPPDLPADSYLVTTVTANGAPHLVIAGANDRAVLYGVFALLRKIGTGQTLNDDDPVQTPYAPVRWVNEWNNLDGTIERGYGGRSIFWDNNRARADLTRVADYGRMLASLGIQACSINNVNANPRVLASDFLPEIVRIAEAFRPWGIRVALAVDFGSPKTIGGLDTFDPVDPKVAAWWKSKIDELYRAVPDLAGIVLKADSEGRVGPSTYGRTHADAANVVARGLQPHGGLLFYRGFVYDHHMDWKNPKNDRGRAAYDNFQPLDGKFDANVIVQIKHGPIDFQVREPASPLFAALEKTNQAIELQITQEYFGQSRHNVFLVPMWKTALDFDMQAGGTTPVKALAAGKVFHRPIGGFVGVSNIGLDDNWSGNQLSQANLYGFGRLAWNPDLTSQQIIDEWTRLTFGNEPKTVETITAMQLASWPVFEKYTGPLGLQTLTDIVGDHYGVAVEASEHNGWGQWHNADEKGVGMDRTVATGTGYIGQYRPPVAKMYESLETCPDDLLLFLHHVPYTYKLHSGKTVIQYLYDSHYEGADAVAAWVRDFQSLRGHIDDQRYNEVLAQLRYQAAHVEVWRDAVNNWFHRESGIADAKGRVGNHPGRSEAEAMKLEGYTVAEITPWESASGGKAVTCPASKCTASMQFSGAPGWYTLRVQYFDLNGPVSSFKLWVGNQLVDEWSATDHLPARKLDASSSTRREVSGIALRPGDQVRIEAIPEGRELAALDYLEILPNEPRQ</sequence>
<evidence type="ECO:0000256" key="7">
    <source>
        <dbReference type="PIRNR" id="PIRNR029900"/>
    </source>
</evidence>
<dbReference type="Pfam" id="PF07477">
    <property type="entry name" value="Glyco_hydro_67C"/>
    <property type="match status" value="1"/>
</dbReference>
<dbReference type="SUPFAM" id="SSF55545">
    <property type="entry name" value="beta-N-acetylhexosaminidase-like domain"/>
    <property type="match status" value="1"/>
</dbReference>
<feature type="active site" description="Proton acceptor" evidence="8">
    <location>
        <position position="410"/>
    </location>
</feature>
<dbReference type="SUPFAM" id="SSF51445">
    <property type="entry name" value="(Trans)glycosidases"/>
    <property type="match status" value="1"/>
</dbReference>
<dbReference type="InterPro" id="IPR011099">
    <property type="entry name" value="Glyco_hydro_67_C"/>
</dbReference>
<evidence type="ECO:0000256" key="5">
    <source>
        <dbReference type="ARBA" id="ARBA00023295"/>
    </source>
</evidence>
<dbReference type="InterPro" id="IPR017853">
    <property type="entry name" value="GH"/>
</dbReference>
<organism evidence="14">
    <name type="scientific">Solibacter usitatus (strain Ellin6076)</name>
    <dbReference type="NCBI Taxonomy" id="234267"/>
    <lineage>
        <taxon>Bacteria</taxon>
        <taxon>Pseudomonadati</taxon>
        <taxon>Acidobacteriota</taxon>
        <taxon>Terriglobia</taxon>
        <taxon>Bryobacterales</taxon>
        <taxon>Solibacteraceae</taxon>
        <taxon>Candidatus Solibacter</taxon>
    </lineage>
</organism>
<comment type="subunit">
    <text evidence="9">Homodimer.</text>
</comment>
<evidence type="ECO:0000256" key="4">
    <source>
        <dbReference type="ARBA" id="ARBA00023277"/>
    </source>
</evidence>
<dbReference type="PIRSF" id="PIRSF029900">
    <property type="entry name" value="Alpha-glucuronds"/>
    <property type="match status" value="1"/>
</dbReference>
<evidence type="ECO:0000256" key="3">
    <source>
        <dbReference type="ARBA" id="ARBA00022801"/>
    </source>
</evidence>
<keyword evidence="6 9" id="KW-0624">Polysaccharide degradation</keyword>
<evidence type="ECO:0000259" key="12">
    <source>
        <dbReference type="Pfam" id="PF07477"/>
    </source>
</evidence>
<dbReference type="PANTHER" id="PTHR39207:SF1">
    <property type="entry name" value="ALPHA-GLUCURONIDASE A"/>
    <property type="match status" value="1"/>
</dbReference>
<feature type="active site" description="Proton acceptor" evidence="8">
    <location>
        <position position="382"/>
    </location>
</feature>
<comment type="catalytic activity">
    <reaction evidence="9">
        <text>Hydrolysis of (1-&gt;2)-alpha-D-(4-O-methyl)glucuronosyl links in the main chain of hardwood xylans.</text>
        <dbReference type="EC" id="3.2.1.131"/>
    </reaction>
</comment>
<dbReference type="InterPro" id="IPR011100">
    <property type="entry name" value="Glyco_hydro_67_cat"/>
</dbReference>
<dbReference type="Gene3D" id="3.30.379.10">
    <property type="entry name" value="Chitobiase/beta-hexosaminidase domain 2-like"/>
    <property type="match status" value="1"/>
</dbReference>
<evidence type="ECO:0000256" key="6">
    <source>
        <dbReference type="ARBA" id="ARBA00023326"/>
    </source>
</evidence>
<proteinExistence type="inferred from homology"/>
<evidence type="ECO:0000259" key="11">
    <source>
        <dbReference type="Pfam" id="PF03648"/>
    </source>
</evidence>